<dbReference type="InterPro" id="IPR002641">
    <property type="entry name" value="PNPLA_dom"/>
</dbReference>
<sequence length="422" mass="44832">MSSSTALRRSLRHSLQISLLGLLVLLSACGSLPRNPVPPRLSTAAAVPGMPDIRARAGLPSAAMEADLAASFKMESPNDFPASADGSVRYAHLALSGGGANGAFGAGFINGWTSSGTRPVFKIVTGVSTGALMAPFAFLGPAYDPALREFYTTTSSRDIFKLGSLLRQLLSGEALASTEPLAAIIERNVDAKFLGQIALAHGQGRRLYIGTADLDARAFVIWNMGLIASSGRPEALELFRKVMLASASIPVAFPPVYFKVEVQDEGSGEGRAEPRSYDEMHVDGGVGSRVFVNGGVYRSSVIQERGGLGAGHEDFYVIHNGQLLPVPDPVARSMSAIAIRVLDATGRVAVLGDLFRIYGHAQQFGAGFRWVTIPNDVSMTSAETFDPVQMNMLYQFGYHMAQSREPWATAPPGRQGDPATSD</sequence>
<dbReference type="PROSITE" id="PS51635">
    <property type="entry name" value="PNPLA"/>
    <property type="match status" value="1"/>
</dbReference>
<feature type="short sequence motif" description="GXSXG" evidence="2">
    <location>
        <begin position="126"/>
        <end position="130"/>
    </location>
</feature>
<keyword evidence="5" id="KW-1185">Reference proteome</keyword>
<proteinExistence type="predicted"/>
<name>A0ABT5KN62_9BURK</name>
<keyword evidence="2" id="KW-0378">Hydrolase</keyword>
<dbReference type="Pfam" id="PF01734">
    <property type="entry name" value="Patatin"/>
    <property type="match status" value="1"/>
</dbReference>
<keyword evidence="1 2" id="KW-0443">Lipid metabolism</keyword>
<evidence type="ECO:0000256" key="2">
    <source>
        <dbReference type="PROSITE-ProRule" id="PRU01161"/>
    </source>
</evidence>
<protein>
    <submittedName>
        <fullName evidence="4">Patatin-like phospholipase family protein</fullName>
    </submittedName>
</protein>
<dbReference type="RefSeq" id="WP_273602310.1">
    <property type="nucleotide sequence ID" value="NZ_JAQQXT010000019.1"/>
</dbReference>
<feature type="short sequence motif" description="DGA/G" evidence="2">
    <location>
        <begin position="283"/>
        <end position="285"/>
    </location>
</feature>
<feature type="active site" description="Proton acceptor" evidence="2">
    <location>
        <position position="283"/>
    </location>
</feature>
<feature type="short sequence motif" description="GXGXXG" evidence="2">
    <location>
        <begin position="97"/>
        <end position="102"/>
    </location>
</feature>
<evidence type="ECO:0000313" key="5">
    <source>
        <dbReference type="Proteomes" id="UP001221189"/>
    </source>
</evidence>
<dbReference type="InterPro" id="IPR016035">
    <property type="entry name" value="Acyl_Trfase/lysoPLipase"/>
</dbReference>
<dbReference type="Proteomes" id="UP001221189">
    <property type="component" value="Unassembled WGS sequence"/>
</dbReference>
<evidence type="ECO:0000313" key="4">
    <source>
        <dbReference type="EMBL" id="MDC8774286.1"/>
    </source>
</evidence>
<feature type="domain" description="PNPLA" evidence="3">
    <location>
        <begin position="93"/>
        <end position="296"/>
    </location>
</feature>
<feature type="active site" description="Nucleophile" evidence="2">
    <location>
        <position position="128"/>
    </location>
</feature>
<dbReference type="SUPFAM" id="SSF52151">
    <property type="entry name" value="FabD/lysophospholipase-like"/>
    <property type="match status" value="1"/>
</dbReference>
<dbReference type="EMBL" id="JAQQXT010000019">
    <property type="protein sequence ID" value="MDC8774286.1"/>
    <property type="molecule type" value="Genomic_DNA"/>
</dbReference>
<evidence type="ECO:0000256" key="1">
    <source>
        <dbReference type="ARBA" id="ARBA00023098"/>
    </source>
</evidence>
<dbReference type="Gene3D" id="3.40.1090.10">
    <property type="entry name" value="Cytosolic phospholipase A2 catalytic domain"/>
    <property type="match status" value="1"/>
</dbReference>
<evidence type="ECO:0000259" key="3">
    <source>
        <dbReference type="PROSITE" id="PS51635"/>
    </source>
</evidence>
<gene>
    <name evidence="4" type="ORF">PRZ03_22205</name>
</gene>
<reference evidence="4 5" key="1">
    <citation type="submission" date="2022-10" db="EMBL/GenBank/DDBJ databases">
        <title>Paucibacter sp. hw1 Genome sequencing.</title>
        <authorList>
            <person name="Park S."/>
        </authorList>
    </citation>
    <scope>NUCLEOTIDE SEQUENCE [LARGE SCALE GENOMIC DNA]</scope>
    <source>
        <strain evidence="5">hw1</strain>
    </source>
</reference>
<accession>A0ABT5KN62</accession>
<keyword evidence="2" id="KW-0442">Lipid degradation</keyword>
<comment type="caution">
    <text evidence="4">The sequence shown here is derived from an EMBL/GenBank/DDBJ whole genome shotgun (WGS) entry which is preliminary data.</text>
</comment>
<organism evidence="4 5">
    <name type="scientific">Roseateles albus</name>
    <dbReference type="NCBI Taxonomy" id="2987525"/>
    <lineage>
        <taxon>Bacteria</taxon>
        <taxon>Pseudomonadati</taxon>
        <taxon>Pseudomonadota</taxon>
        <taxon>Betaproteobacteria</taxon>
        <taxon>Burkholderiales</taxon>
        <taxon>Sphaerotilaceae</taxon>
        <taxon>Roseateles</taxon>
    </lineage>
</organism>